<dbReference type="SUPFAM" id="SSF88659">
    <property type="entry name" value="Sigma3 and sigma4 domains of RNA polymerase sigma factors"/>
    <property type="match status" value="1"/>
</dbReference>
<dbReference type="GO" id="GO:0006352">
    <property type="term" value="P:DNA-templated transcription initiation"/>
    <property type="evidence" value="ECO:0007669"/>
    <property type="project" value="InterPro"/>
</dbReference>
<comment type="similarity">
    <text evidence="1">Belongs to the sigma-70 factor family. ECF subfamily.</text>
</comment>
<dbReference type="InterPro" id="IPR036388">
    <property type="entry name" value="WH-like_DNA-bd_sf"/>
</dbReference>
<dbReference type="AlphaFoldDB" id="E6PF43"/>
<dbReference type="Pfam" id="PF08281">
    <property type="entry name" value="Sigma70_r4_2"/>
    <property type="match status" value="1"/>
</dbReference>
<name>E6PF43_9ZZZZ</name>
<dbReference type="Gene3D" id="1.10.1740.10">
    <property type="match status" value="1"/>
</dbReference>
<evidence type="ECO:0008006" key="9">
    <source>
        <dbReference type="Google" id="ProtNLM"/>
    </source>
</evidence>
<protein>
    <recommendedName>
        <fullName evidence="9">ECF RNA polymerase sigma factor SigW</fullName>
    </recommendedName>
</protein>
<feature type="domain" description="RNA polymerase sigma factor 70 region 4 type 2" evidence="7">
    <location>
        <begin position="119"/>
        <end position="169"/>
    </location>
</feature>
<sequence>MPDSPDLACVQAAQAGTREALDALLTACWPDAYRIARGILGESALAEESAQEACAQLVLALAELREPAAFRGWFYRLVVNAARATMRRERRHRSSLPLDDQIERVDPETDDATVDRLGIERALLALPSMQREAIVLHYYADLTSKEIARVVGAPDGTIRYRLFLAKRRLRVLLGERRDAAPAMTEVNGHA</sequence>
<accession>E6PF43</accession>
<keyword evidence="5" id="KW-0804">Transcription</keyword>
<dbReference type="Gene3D" id="1.10.10.10">
    <property type="entry name" value="Winged helix-like DNA-binding domain superfamily/Winged helix DNA-binding domain"/>
    <property type="match status" value="1"/>
</dbReference>
<dbReference type="GO" id="GO:0003677">
    <property type="term" value="F:DNA binding"/>
    <property type="evidence" value="ECO:0007669"/>
    <property type="project" value="UniProtKB-KW"/>
</dbReference>
<evidence type="ECO:0000313" key="8">
    <source>
        <dbReference type="EMBL" id="CBH75079.1"/>
    </source>
</evidence>
<dbReference type="PANTHER" id="PTHR43133:SF8">
    <property type="entry name" value="RNA POLYMERASE SIGMA FACTOR HI_1459-RELATED"/>
    <property type="match status" value="1"/>
</dbReference>
<dbReference type="GO" id="GO:0016987">
    <property type="term" value="F:sigma factor activity"/>
    <property type="evidence" value="ECO:0007669"/>
    <property type="project" value="UniProtKB-KW"/>
</dbReference>
<keyword evidence="3" id="KW-0731">Sigma factor</keyword>
<dbReference type="EMBL" id="CABL01000005">
    <property type="protein sequence ID" value="CBH75079.1"/>
    <property type="molecule type" value="Genomic_DNA"/>
</dbReference>
<comment type="caution">
    <text evidence="8">The sequence shown here is derived from an EMBL/GenBank/DDBJ whole genome shotgun (WGS) entry which is preliminary data.</text>
</comment>
<evidence type="ECO:0000256" key="5">
    <source>
        <dbReference type="ARBA" id="ARBA00023163"/>
    </source>
</evidence>
<gene>
    <name evidence="8" type="ORF">CARN1_0254</name>
</gene>
<dbReference type="InterPro" id="IPR013324">
    <property type="entry name" value="RNA_pol_sigma_r3/r4-like"/>
</dbReference>
<evidence type="ECO:0000256" key="2">
    <source>
        <dbReference type="ARBA" id="ARBA00023015"/>
    </source>
</evidence>
<dbReference type="InterPro" id="IPR013325">
    <property type="entry name" value="RNA_pol_sigma_r2"/>
</dbReference>
<dbReference type="PANTHER" id="PTHR43133">
    <property type="entry name" value="RNA POLYMERASE ECF-TYPE SIGMA FACTO"/>
    <property type="match status" value="1"/>
</dbReference>
<keyword evidence="4" id="KW-0238">DNA-binding</keyword>
<evidence type="ECO:0000259" key="7">
    <source>
        <dbReference type="Pfam" id="PF08281"/>
    </source>
</evidence>
<organism evidence="8">
    <name type="scientific">mine drainage metagenome</name>
    <dbReference type="NCBI Taxonomy" id="410659"/>
    <lineage>
        <taxon>unclassified sequences</taxon>
        <taxon>metagenomes</taxon>
        <taxon>ecological metagenomes</taxon>
    </lineage>
</organism>
<dbReference type="NCBIfam" id="TIGR02937">
    <property type="entry name" value="sigma70-ECF"/>
    <property type="match status" value="1"/>
</dbReference>
<evidence type="ECO:0000259" key="6">
    <source>
        <dbReference type="Pfam" id="PF04542"/>
    </source>
</evidence>
<evidence type="ECO:0000256" key="1">
    <source>
        <dbReference type="ARBA" id="ARBA00010641"/>
    </source>
</evidence>
<dbReference type="InterPro" id="IPR007627">
    <property type="entry name" value="RNA_pol_sigma70_r2"/>
</dbReference>
<dbReference type="Pfam" id="PF04542">
    <property type="entry name" value="Sigma70_r2"/>
    <property type="match status" value="1"/>
</dbReference>
<reference evidence="8" key="1">
    <citation type="submission" date="2009-10" db="EMBL/GenBank/DDBJ databases">
        <title>Diversity of trophic interactions inside an arsenic-rich microbial ecosystem.</title>
        <authorList>
            <person name="Bertin P.N."/>
            <person name="Heinrich-Salmeron A."/>
            <person name="Pelletier E."/>
            <person name="Goulhen-Chollet F."/>
            <person name="Arsene-Ploetze F."/>
            <person name="Gallien S."/>
            <person name="Calteau A."/>
            <person name="Vallenet D."/>
            <person name="Casiot C."/>
            <person name="Chane-Woon-Ming B."/>
            <person name="Giloteaux L."/>
            <person name="Barakat M."/>
            <person name="Bonnefoy V."/>
            <person name="Bruneel O."/>
            <person name="Chandler M."/>
            <person name="Cleiss J."/>
            <person name="Duran R."/>
            <person name="Elbaz-Poulichet F."/>
            <person name="Fonknechten N."/>
            <person name="Lauga B."/>
            <person name="Mornico D."/>
            <person name="Ortet P."/>
            <person name="Schaeffer C."/>
            <person name="Siguier P."/>
            <person name="Alexander Thil Smith A."/>
            <person name="Van Dorsselaer A."/>
            <person name="Weissenbach J."/>
            <person name="Medigue C."/>
            <person name="Le Paslier D."/>
        </authorList>
    </citation>
    <scope>NUCLEOTIDE SEQUENCE</scope>
</reference>
<evidence type="ECO:0000256" key="4">
    <source>
        <dbReference type="ARBA" id="ARBA00023125"/>
    </source>
</evidence>
<dbReference type="SUPFAM" id="SSF88946">
    <property type="entry name" value="Sigma2 domain of RNA polymerase sigma factors"/>
    <property type="match status" value="1"/>
</dbReference>
<feature type="domain" description="RNA polymerase sigma-70 region 2" evidence="6">
    <location>
        <begin position="30"/>
        <end position="91"/>
    </location>
</feature>
<dbReference type="CDD" id="cd06171">
    <property type="entry name" value="Sigma70_r4"/>
    <property type="match status" value="1"/>
</dbReference>
<evidence type="ECO:0000256" key="3">
    <source>
        <dbReference type="ARBA" id="ARBA00023082"/>
    </source>
</evidence>
<dbReference type="InterPro" id="IPR013249">
    <property type="entry name" value="RNA_pol_sigma70_r4_t2"/>
</dbReference>
<dbReference type="InterPro" id="IPR039425">
    <property type="entry name" value="RNA_pol_sigma-70-like"/>
</dbReference>
<proteinExistence type="inferred from homology"/>
<keyword evidence="2" id="KW-0805">Transcription regulation</keyword>
<dbReference type="InterPro" id="IPR014284">
    <property type="entry name" value="RNA_pol_sigma-70_dom"/>
</dbReference>